<organism evidence="2 3">
    <name type="scientific">Entamoeba invadens IP1</name>
    <dbReference type="NCBI Taxonomy" id="370355"/>
    <lineage>
        <taxon>Eukaryota</taxon>
        <taxon>Amoebozoa</taxon>
        <taxon>Evosea</taxon>
        <taxon>Archamoebae</taxon>
        <taxon>Mastigamoebida</taxon>
        <taxon>Entamoebidae</taxon>
        <taxon>Entamoeba</taxon>
    </lineage>
</organism>
<dbReference type="VEuPathDB" id="AmoebaDB:EIN_137990"/>
<keyword evidence="3" id="KW-1185">Reference proteome</keyword>
<dbReference type="RefSeq" id="XP_004258563.1">
    <property type="nucleotide sequence ID" value="XM_004258515.1"/>
</dbReference>
<proteinExistence type="predicted"/>
<feature type="region of interest" description="Disordered" evidence="1">
    <location>
        <begin position="173"/>
        <end position="195"/>
    </location>
</feature>
<accession>L7FML3</accession>
<protein>
    <submittedName>
        <fullName evidence="2">Uncharacterized protein</fullName>
    </submittedName>
</protein>
<evidence type="ECO:0000313" key="3">
    <source>
        <dbReference type="Proteomes" id="UP000014680"/>
    </source>
</evidence>
<feature type="compositionally biased region" description="Basic and acidic residues" evidence="1">
    <location>
        <begin position="173"/>
        <end position="191"/>
    </location>
</feature>
<sequence length="430" mass="50039">MIVVEKKLKMEKYIGKTTADAWCDWVKSVAGLFGLKLNLCVNFTFDGASTMISDEGGLARKFIEFMKSIGIDVNGFEPNYCFNHRLSKAVEKMGTTFYGCLVKKFLYKLTGANVRMNWESYCKEKGIEKEALSIFQYSNTRFLYIATISNMVFDNLNELQDFTRNQKNWKIEMPKPKRRESSAKQQNKNDNENDNFEYDGIDVSRRLIKTATLDDDKFVALLFFVNFVTSQVKVLSDRLQKSCLSFAVSHERVLEVIENLIELKNDIYQRSEEKLFNMPYIHKVKSTERVQFRDICLGLLYRLLQTLSVRFTLPTKKLKPSQIALNGTTNETTISINTFDDFVKLGDSFRNESFLLSVRTCLLPVFRKVKSKISEDLRLEIVQFNQWMDSHKVQMTKLKSRDKELNKEQLIRLQKATQPVRISKEAKDII</sequence>
<name>L7FML3_ENTIV</name>
<dbReference type="GeneID" id="14890781"/>
<evidence type="ECO:0000313" key="2">
    <source>
        <dbReference type="EMBL" id="ELP91792.1"/>
    </source>
</evidence>
<reference evidence="2 3" key="1">
    <citation type="submission" date="2012-10" db="EMBL/GenBank/DDBJ databases">
        <authorList>
            <person name="Zafar N."/>
            <person name="Inman J."/>
            <person name="Hall N."/>
            <person name="Lorenzi H."/>
            <person name="Caler E."/>
        </authorList>
    </citation>
    <scope>NUCLEOTIDE SEQUENCE [LARGE SCALE GENOMIC DNA]</scope>
    <source>
        <strain evidence="2 3">IP1</strain>
    </source>
</reference>
<dbReference type="AlphaFoldDB" id="L7FML3"/>
<dbReference type="KEGG" id="eiv:EIN_137990"/>
<evidence type="ECO:0000256" key="1">
    <source>
        <dbReference type="SAM" id="MobiDB-lite"/>
    </source>
</evidence>
<dbReference type="OrthoDB" id="10061052at2759"/>
<dbReference type="Proteomes" id="UP000014680">
    <property type="component" value="Unassembled WGS sequence"/>
</dbReference>
<dbReference type="EMBL" id="KB206440">
    <property type="protein sequence ID" value="ELP91792.1"/>
    <property type="molecule type" value="Genomic_DNA"/>
</dbReference>
<gene>
    <name evidence="2" type="ORF">EIN_137990</name>
</gene>